<feature type="domain" description="VOC" evidence="2">
    <location>
        <begin position="36"/>
        <end position="160"/>
    </location>
</feature>
<name>A0ABT3CZU7_9BACT</name>
<comment type="caution">
    <text evidence="3">The sequence shown here is derived from an EMBL/GenBank/DDBJ whole genome shotgun (WGS) entry which is preliminary data.</text>
</comment>
<dbReference type="PROSITE" id="PS51819">
    <property type="entry name" value="VOC"/>
    <property type="match status" value="1"/>
</dbReference>
<keyword evidence="4" id="KW-1185">Reference proteome</keyword>
<dbReference type="SUPFAM" id="SSF54593">
    <property type="entry name" value="Glyoxalase/Bleomycin resistance protein/Dihydroxybiphenyl dioxygenase"/>
    <property type="match status" value="1"/>
</dbReference>
<dbReference type="InterPro" id="IPR004360">
    <property type="entry name" value="Glyas_Fos-R_dOase_dom"/>
</dbReference>
<feature type="signal peptide" evidence="1">
    <location>
        <begin position="1"/>
        <end position="28"/>
    </location>
</feature>
<dbReference type="Proteomes" id="UP001300692">
    <property type="component" value="Unassembled WGS sequence"/>
</dbReference>
<dbReference type="InterPro" id="IPR029068">
    <property type="entry name" value="Glyas_Bleomycin-R_OHBP_Dase"/>
</dbReference>
<keyword evidence="1" id="KW-0732">Signal</keyword>
<dbReference type="InterPro" id="IPR037523">
    <property type="entry name" value="VOC_core"/>
</dbReference>
<evidence type="ECO:0000256" key="1">
    <source>
        <dbReference type="SAM" id="SignalP"/>
    </source>
</evidence>
<accession>A0ABT3CZU7</accession>
<protein>
    <submittedName>
        <fullName evidence="3">VOC family protein</fullName>
    </submittedName>
</protein>
<sequence length="271" mass="31837">MNQIKTHIHVLVLIGLAALMFQSQPAFSQTDLNELRFTRATLIVRDLKTSAAWYRKFLQFKIEEYRPNKHVKMRNNDFQLILTQGNATLLKSQIRFKEGKKYINGITKIGFDINQFDSLHLYLERYEQKLAKDTYKDKNLSLNTFIAEDPDGNLIQFFDVPDNNTKYTVTPSFFTIQSSDYINTLKWYTSHLGFEEIEVVDDSNIHYQNFLKKDDITLELIHLPYESMETTEFMPVDRDLAMIEELTFKIGVAKNKAFELDNNGNKIVYMR</sequence>
<organism evidence="3 4">
    <name type="scientific">Reichenbachiella ulvae</name>
    <dbReference type="NCBI Taxonomy" id="2980104"/>
    <lineage>
        <taxon>Bacteria</taxon>
        <taxon>Pseudomonadati</taxon>
        <taxon>Bacteroidota</taxon>
        <taxon>Cytophagia</taxon>
        <taxon>Cytophagales</taxon>
        <taxon>Reichenbachiellaceae</taxon>
        <taxon>Reichenbachiella</taxon>
    </lineage>
</organism>
<dbReference type="Gene3D" id="3.10.180.10">
    <property type="entry name" value="2,3-Dihydroxybiphenyl 1,2-Dioxygenase, domain 1"/>
    <property type="match status" value="1"/>
</dbReference>
<feature type="chain" id="PRO_5046703547" evidence="1">
    <location>
        <begin position="29"/>
        <end position="271"/>
    </location>
</feature>
<evidence type="ECO:0000313" key="3">
    <source>
        <dbReference type="EMBL" id="MCV9389099.1"/>
    </source>
</evidence>
<dbReference type="Pfam" id="PF00903">
    <property type="entry name" value="Glyoxalase"/>
    <property type="match status" value="1"/>
</dbReference>
<evidence type="ECO:0000259" key="2">
    <source>
        <dbReference type="PROSITE" id="PS51819"/>
    </source>
</evidence>
<evidence type="ECO:0000313" key="4">
    <source>
        <dbReference type="Proteomes" id="UP001300692"/>
    </source>
</evidence>
<gene>
    <name evidence="3" type="ORF">N7U62_20670</name>
</gene>
<proteinExistence type="predicted"/>
<reference evidence="3 4" key="1">
    <citation type="submission" date="2022-10" db="EMBL/GenBank/DDBJ databases">
        <title>Comparative genomics and taxonomic characterization of three novel marine species of genus Reichenbachiella exhibiting antioxidant and polysaccharide degradation activities.</title>
        <authorList>
            <person name="Muhammad N."/>
            <person name="Lee Y.-J."/>
            <person name="Ko J."/>
            <person name="Kim S.-G."/>
        </authorList>
    </citation>
    <scope>NUCLEOTIDE SEQUENCE [LARGE SCALE GENOMIC DNA]</scope>
    <source>
        <strain evidence="3 4">ABR2-5</strain>
    </source>
</reference>
<dbReference type="EMBL" id="JAOYOD010000001">
    <property type="protein sequence ID" value="MCV9389099.1"/>
    <property type="molecule type" value="Genomic_DNA"/>
</dbReference>
<dbReference type="RefSeq" id="WP_264140014.1">
    <property type="nucleotide sequence ID" value="NZ_JAOYOD010000001.1"/>
</dbReference>